<dbReference type="EMBL" id="AGNK02002225">
    <property type="status" value="NOT_ANNOTATED_CDS"/>
    <property type="molecule type" value="Genomic_DNA"/>
</dbReference>
<dbReference type="InParanoid" id="K3Y0Q0"/>
<evidence type="ECO:0008006" key="4">
    <source>
        <dbReference type="Google" id="ProtNLM"/>
    </source>
</evidence>
<dbReference type="AlphaFoldDB" id="K3Y0Q0"/>
<reference evidence="2" key="2">
    <citation type="submission" date="2018-08" db="UniProtKB">
        <authorList>
            <consortium name="EnsemblPlants"/>
        </authorList>
    </citation>
    <scope>IDENTIFICATION</scope>
    <source>
        <strain evidence="2">Yugu1</strain>
    </source>
</reference>
<sequence>MRRSQHHLLLLLACSSTVNNSFSSSHNRTKGSTHSNLEKVQNNCYKGAAIYKSERQSNQNKLFS</sequence>
<keyword evidence="3" id="KW-1185">Reference proteome</keyword>
<dbReference type="Proteomes" id="UP000004995">
    <property type="component" value="Unassembled WGS sequence"/>
</dbReference>
<feature type="signal peptide" evidence="1">
    <location>
        <begin position="1"/>
        <end position="21"/>
    </location>
</feature>
<name>K3Y0Q0_SETIT</name>
<dbReference type="Gramene" id="KQL09534">
    <property type="protein sequence ID" value="KQL09534"/>
    <property type="gene ID" value="SETIT_007761mg"/>
</dbReference>
<evidence type="ECO:0000313" key="2">
    <source>
        <dbReference type="EnsemblPlants" id="KQL09534"/>
    </source>
</evidence>
<evidence type="ECO:0000256" key="1">
    <source>
        <dbReference type="SAM" id="SignalP"/>
    </source>
</evidence>
<dbReference type="HOGENOM" id="CLU_2871882_0_0_1"/>
<protein>
    <recommendedName>
        <fullName evidence="4">Secreted protein</fullName>
    </recommendedName>
</protein>
<accession>K3Y0Q0</accession>
<feature type="chain" id="PRO_5010126281" description="Secreted protein" evidence="1">
    <location>
        <begin position="22"/>
        <end position="64"/>
    </location>
</feature>
<keyword evidence="1" id="KW-0732">Signal</keyword>
<evidence type="ECO:0000313" key="3">
    <source>
        <dbReference type="Proteomes" id="UP000004995"/>
    </source>
</evidence>
<proteinExistence type="predicted"/>
<dbReference type="EnsemblPlants" id="KQL09534">
    <property type="protein sequence ID" value="KQL09534"/>
    <property type="gene ID" value="SETIT_007761mg"/>
</dbReference>
<reference evidence="3" key="1">
    <citation type="journal article" date="2012" name="Nat. Biotechnol.">
        <title>Reference genome sequence of the model plant Setaria.</title>
        <authorList>
            <person name="Bennetzen J.L."/>
            <person name="Schmutz J."/>
            <person name="Wang H."/>
            <person name="Percifield R."/>
            <person name="Hawkins J."/>
            <person name="Pontaroli A.C."/>
            <person name="Estep M."/>
            <person name="Feng L."/>
            <person name="Vaughn J.N."/>
            <person name="Grimwood J."/>
            <person name="Jenkins J."/>
            <person name="Barry K."/>
            <person name="Lindquist E."/>
            <person name="Hellsten U."/>
            <person name="Deshpande S."/>
            <person name="Wang X."/>
            <person name="Wu X."/>
            <person name="Mitros T."/>
            <person name="Triplett J."/>
            <person name="Yang X."/>
            <person name="Ye C.Y."/>
            <person name="Mauro-Herrera M."/>
            <person name="Wang L."/>
            <person name="Li P."/>
            <person name="Sharma M."/>
            <person name="Sharma R."/>
            <person name="Ronald P.C."/>
            <person name="Panaud O."/>
            <person name="Kellogg E.A."/>
            <person name="Brutnell T.P."/>
            <person name="Doust A.N."/>
            <person name="Tuskan G.A."/>
            <person name="Rokhsar D."/>
            <person name="Devos K.M."/>
        </authorList>
    </citation>
    <scope>NUCLEOTIDE SEQUENCE [LARGE SCALE GENOMIC DNA]</scope>
    <source>
        <strain evidence="3">cv. Yugu1</strain>
    </source>
</reference>
<organism evidence="2 3">
    <name type="scientific">Setaria italica</name>
    <name type="common">Foxtail millet</name>
    <name type="synonym">Panicum italicum</name>
    <dbReference type="NCBI Taxonomy" id="4555"/>
    <lineage>
        <taxon>Eukaryota</taxon>
        <taxon>Viridiplantae</taxon>
        <taxon>Streptophyta</taxon>
        <taxon>Embryophyta</taxon>
        <taxon>Tracheophyta</taxon>
        <taxon>Spermatophyta</taxon>
        <taxon>Magnoliopsida</taxon>
        <taxon>Liliopsida</taxon>
        <taxon>Poales</taxon>
        <taxon>Poaceae</taxon>
        <taxon>PACMAD clade</taxon>
        <taxon>Panicoideae</taxon>
        <taxon>Panicodae</taxon>
        <taxon>Paniceae</taxon>
        <taxon>Cenchrinae</taxon>
        <taxon>Setaria</taxon>
    </lineage>
</organism>